<evidence type="ECO:0000313" key="2">
    <source>
        <dbReference type="Proteomes" id="UP000199245"/>
    </source>
</evidence>
<protein>
    <submittedName>
        <fullName evidence="1">Uncharacterized protein</fullName>
    </submittedName>
</protein>
<proteinExistence type="predicted"/>
<sequence length="45" mass="5194">MRSDALCERKVVMTKILRWDVAGDPGTMELTTKEQVYVRDFEACT</sequence>
<dbReference type="AlphaFoldDB" id="A0A1G7M4Q4"/>
<evidence type="ECO:0000313" key="1">
    <source>
        <dbReference type="EMBL" id="SDF56634.1"/>
    </source>
</evidence>
<accession>A0A1G7M4Q4</accession>
<organism evidence="1 2">
    <name type="scientific">Bradyrhizobium brasilense</name>
    <dbReference type="NCBI Taxonomy" id="1419277"/>
    <lineage>
        <taxon>Bacteria</taxon>
        <taxon>Pseudomonadati</taxon>
        <taxon>Pseudomonadota</taxon>
        <taxon>Alphaproteobacteria</taxon>
        <taxon>Hyphomicrobiales</taxon>
        <taxon>Nitrobacteraceae</taxon>
        <taxon>Bradyrhizobium</taxon>
    </lineage>
</organism>
<gene>
    <name evidence="1" type="ORF">SAMN05216337_106119</name>
</gene>
<reference evidence="1 2" key="1">
    <citation type="submission" date="2016-10" db="EMBL/GenBank/DDBJ databases">
        <authorList>
            <person name="de Groot N.N."/>
        </authorList>
    </citation>
    <scope>NUCLEOTIDE SEQUENCE [LARGE SCALE GENOMIC DNA]</scope>
    <source>
        <strain evidence="1 2">R5</strain>
    </source>
</reference>
<dbReference type="EMBL" id="FMZW01000061">
    <property type="protein sequence ID" value="SDF56634.1"/>
    <property type="molecule type" value="Genomic_DNA"/>
</dbReference>
<name>A0A1G7M4Q4_9BRAD</name>
<dbReference type="Proteomes" id="UP000199245">
    <property type="component" value="Unassembled WGS sequence"/>
</dbReference>